<comment type="similarity">
    <text evidence="5">Belongs to the peptidase S8 family.</text>
</comment>
<proteinExistence type="inferred from homology"/>
<dbReference type="GO" id="GO:0004252">
    <property type="term" value="F:serine-type endopeptidase activity"/>
    <property type="evidence" value="ECO:0007669"/>
    <property type="project" value="UniProtKB-UniRule"/>
</dbReference>
<evidence type="ECO:0000313" key="9">
    <source>
        <dbReference type="Proteomes" id="UP001139682"/>
    </source>
</evidence>
<evidence type="ECO:0000256" key="5">
    <source>
        <dbReference type="PROSITE-ProRule" id="PRU01240"/>
    </source>
</evidence>
<feature type="active site" description="Charge relay system" evidence="5">
    <location>
        <position position="236"/>
    </location>
</feature>
<keyword evidence="4 5" id="KW-0720">Serine protease</keyword>
<dbReference type="InterPro" id="IPR036852">
    <property type="entry name" value="Peptidase_S8/S53_dom_sf"/>
</dbReference>
<evidence type="ECO:0000256" key="6">
    <source>
        <dbReference type="SAM" id="MobiDB-lite"/>
    </source>
</evidence>
<dbReference type="RefSeq" id="WP_243606546.1">
    <property type="nucleotide sequence ID" value="NZ_JALGRD010000007.1"/>
</dbReference>
<dbReference type="InterPro" id="IPR000209">
    <property type="entry name" value="Peptidase_S8/S53_dom"/>
</dbReference>
<keyword evidence="2" id="KW-0732">Signal</keyword>
<dbReference type="GO" id="GO:0005886">
    <property type="term" value="C:plasma membrane"/>
    <property type="evidence" value="ECO:0007669"/>
    <property type="project" value="TreeGrafter"/>
</dbReference>
<comment type="caution">
    <text evidence="8">The sequence shown here is derived from an EMBL/GenBank/DDBJ whole genome shotgun (WGS) entry which is preliminary data.</text>
</comment>
<dbReference type="Proteomes" id="UP001139682">
    <property type="component" value="Unassembled WGS sequence"/>
</dbReference>
<dbReference type="PROSITE" id="PS51892">
    <property type="entry name" value="SUBTILASE"/>
    <property type="match status" value="1"/>
</dbReference>
<dbReference type="AlphaFoldDB" id="A0A9X1W556"/>
<dbReference type="PROSITE" id="PS00138">
    <property type="entry name" value="SUBTILASE_SER"/>
    <property type="match status" value="1"/>
</dbReference>
<keyword evidence="9" id="KW-1185">Reference proteome</keyword>
<dbReference type="PRINTS" id="PR00723">
    <property type="entry name" value="SUBTILISIN"/>
</dbReference>
<accession>A0A9X1W556</accession>
<dbReference type="Pfam" id="PF00082">
    <property type="entry name" value="Peptidase_S8"/>
    <property type="match status" value="1"/>
</dbReference>
<evidence type="ECO:0000313" key="8">
    <source>
        <dbReference type="EMBL" id="MCJ0974475.1"/>
    </source>
</evidence>
<name>A0A9X1W556_9GAMM</name>
<dbReference type="InterPro" id="IPR034061">
    <property type="entry name" value="Peptidases_S8_Autotransporter"/>
</dbReference>
<evidence type="ECO:0000256" key="4">
    <source>
        <dbReference type="ARBA" id="ARBA00022825"/>
    </source>
</evidence>
<dbReference type="CDD" id="cd04848">
    <property type="entry name" value="Peptidases_S8_Autotransporter_serine_protease_like"/>
    <property type="match status" value="1"/>
</dbReference>
<evidence type="ECO:0000256" key="1">
    <source>
        <dbReference type="ARBA" id="ARBA00022670"/>
    </source>
</evidence>
<reference evidence="8" key="1">
    <citation type="submission" date="2022-03" db="EMBL/GenBank/DDBJ databases">
        <title>Pseudomonas marianensis sp. nov., a marine bacterium isolated from deep-sea sediments of the Mariana Trench.</title>
        <authorList>
            <person name="Wei Y."/>
        </authorList>
    </citation>
    <scope>NUCLEOTIDE SEQUENCE</scope>
    <source>
        <strain evidence="8">PS1</strain>
    </source>
</reference>
<feature type="active site" description="Charge relay system" evidence="5">
    <location>
        <position position="270"/>
    </location>
</feature>
<organism evidence="8 9">
    <name type="scientific">Stutzerimonas marianensis</name>
    <dbReference type="NCBI Taxonomy" id="2929513"/>
    <lineage>
        <taxon>Bacteria</taxon>
        <taxon>Pseudomonadati</taxon>
        <taxon>Pseudomonadota</taxon>
        <taxon>Gammaproteobacteria</taxon>
        <taxon>Pseudomonadales</taxon>
        <taxon>Pseudomonadaceae</taxon>
        <taxon>Stutzerimonas</taxon>
    </lineage>
</organism>
<gene>
    <name evidence="8" type="ORF">MST27_13945</name>
</gene>
<dbReference type="InterPro" id="IPR015500">
    <property type="entry name" value="Peptidase_S8_subtilisin-rel"/>
</dbReference>
<dbReference type="GO" id="GO:0016485">
    <property type="term" value="P:protein processing"/>
    <property type="evidence" value="ECO:0007669"/>
    <property type="project" value="TreeGrafter"/>
</dbReference>
<evidence type="ECO:0000256" key="3">
    <source>
        <dbReference type="ARBA" id="ARBA00022801"/>
    </source>
</evidence>
<dbReference type="InterPro" id="IPR023828">
    <property type="entry name" value="Peptidase_S8_Ser-AS"/>
</dbReference>
<dbReference type="PANTHER" id="PTHR42884:SF14">
    <property type="entry name" value="NEUROENDOCRINE CONVERTASE 1"/>
    <property type="match status" value="1"/>
</dbReference>
<sequence>MSKRNRSNLNLGLRLTRRTLLGLCICTSAYGTPLPPAELMPEIQQEFVRLYELPDSLLRLQVEPALEIFPEYRSTLVQYLAQQASPERQALLADIAKANEQERLAWFQTPRGRGLIAASTVAGTAVLAAHRDSGSDRPAPQDSAKPTPEPEPTPTPSPEPTPPSTPDPEPSPDPTPDPTPEPDPQPDPVPEPPRLAVPDDFRTAEFNRANHLSILGADYAYARGATGEGVVVAVKDTGVDIDAPELRNQIAPGGDYVTDGGERMSDTGTHGTAVAKALAAEKNDSAVHGVAYDAKLLPIRVLGSGALSDRDQVAREIQYGARVSNNSWSLTRKGGGTSRIEDNADGGAWVRDHFGPIYQQGVDAGIVYVWAAGNSGDSQPSSLAALPVLVPGLQGQWLAVVAVDNLGESAGSISSYSNRCGDAAAWCIAAPGQVVVDVSADGQPQWVAGTSIAAPQVSGGVALLMDRFPTLSPEQIVERLLVSASKTGPYSNQAVYGQGLMDLNAATQPIGALMIETSSGRIVPFSAAVLSESSAMGSAIRDSLAKVSLVLKDSLDAPFVYSGTILSANTQAERTRLDTDGYLARFDQEYRTQSLTIEGGLRLDYTTGSEGSGLGALGEVQAWQPLGSDLSLSASFNTDPSWNQGLQSLAPTLKYASLTRAFGNPYLSLDEQASGAGMHWQLGKGWQGGLQIQAGKAPQHFAERKASALQQSVQTEWGYVAPSGLAASVQLGVLNEADRLLGTQSEGLFGDAQARTLFSGLNLALPLNDDWQLYGRYNRGRTRLASSGWMDAGRLNSDSFTLGIIGRPASGWQLGALAYQPLRLREGRLSTTLPTGLNRDNSVVWNRVDLNLDANGHHMEYEMFFRYDLPVWAITFKGSLLRIEDYNNETGNDDLMLMLNAGMTY</sequence>
<evidence type="ECO:0000256" key="2">
    <source>
        <dbReference type="ARBA" id="ARBA00022729"/>
    </source>
</evidence>
<dbReference type="SUPFAM" id="SSF52743">
    <property type="entry name" value="Subtilisin-like"/>
    <property type="match status" value="1"/>
</dbReference>
<dbReference type="EMBL" id="JALGRD010000007">
    <property type="protein sequence ID" value="MCJ0974475.1"/>
    <property type="molecule type" value="Genomic_DNA"/>
</dbReference>
<feature type="region of interest" description="Disordered" evidence="6">
    <location>
        <begin position="129"/>
        <end position="197"/>
    </location>
</feature>
<dbReference type="PANTHER" id="PTHR42884">
    <property type="entry name" value="PROPROTEIN CONVERTASE SUBTILISIN/KEXIN-RELATED"/>
    <property type="match status" value="1"/>
</dbReference>
<feature type="compositionally biased region" description="Pro residues" evidence="6">
    <location>
        <begin position="147"/>
        <end position="195"/>
    </location>
</feature>
<dbReference type="Gene3D" id="3.40.50.200">
    <property type="entry name" value="Peptidase S8/S53 domain"/>
    <property type="match status" value="1"/>
</dbReference>
<feature type="active site" description="Charge relay system" evidence="5">
    <location>
        <position position="451"/>
    </location>
</feature>
<keyword evidence="1 5" id="KW-0645">Protease</keyword>
<evidence type="ECO:0000259" key="7">
    <source>
        <dbReference type="Pfam" id="PF00082"/>
    </source>
</evidence>
<protein>
    <submittedName>
        <fullName evidence="8">S8 family serine peptidase</fullName>
    </submittedName>
</protein>
<keyword evidence="3 5" id="KW-0378">Hydrolase</keyword>
<feature type="domain" description="Peptidase S8/S53" evidence="7">
    <location>
        <begin position="227"/>
        <end position="499"/>
    </location>
</feature>